<sequence length="26" mass="2975">MIPKEIKVQCACLLLTSSYSINHLLR</sequence>
<protein>
    <submittedName>
        <fullName evidence="1">Uncharacterized protein</fullName>
    </submittedName>
</protein>
<evidence type="ECO:0000313" key="1">
    <source>
        <dbReference type="EMBL" id="JAE27054.1"/>
    </source>
</evidence>
<name>A0A0A9GU46_ARUDO</name>
<reference evidence="1" key="1">
    <citation type="submission" date="2014-09" db="EMBL/GenBank/DDBJ databases">
        <authorList>
            <person name="Magalhaes I.L.F."/>
            <person name="Oliveira U."/>
            <person name="Santos F.R."/>
            <person name="Vidigal T.H.D.A."/>
            <person name="Brescovit A.D."/>
            <person name="Santos A.J."/>
        </authorList>
    </citation>
    <scope>NUCLEOTIDE SEQUENCE</scope>
    <source>
        <tissue evidence="1">Shoot tissue taken approximately 20 cm above the soil surface</tissue>
    </source>
</reference>
<proteinExistence type="predicted"/>
<dbReference type="EMBL" id="GBRH01170842">
    <property type="protein sequence ID" value="JAE27054.1"/>
    <property type="molecule type" value="Transcribed_RNA"/>
</dbReference>
<organism evidence="1">
    <name type="scientific">Arundo donax</name>
    <name type="common">Giant reed</name>
    <name type="synonym">Donax arundinaceus</name>
    <dbReference type="NCBI Taxonomy" id="35708"/>
    <lineage>
        <taxon>Eukaryota</taxon>
        <taxon>Viridiplantae</taxon>
        <taxon>Streptophyta</taxon>
        <taxon>Embryophyta</taxon>
        <taxon>Tracheophyta</taxon>
        <taxon>Spermatophyta</taxon>
        <taxon>Magnoliopsida</taxon>
        <taxon>Liliopsida</taxon>
        <taxon>Poales</taxon>
        <taxon>Poaceae</taxon>
        <taxon>PACMAD clade</taxon>
        <taxon>Arundinoideae</taxon>
        <taxon>Arundineae</taxon>
        <taxon>Arundo</taxon>
    </lineage>
</organism>
<reference evidence="1" key="2">
    <citation type="journal article" date="2015" name="Data Brief">
        <title>Shoot transcriptome of the giant reed, Arundo donax.</title>
        <authorList>
            <person name="Barrero R.A."/>
            <person name="Guerrero F.D."/>
            <person name="Moolhuijzen P."/>
            <person name="Goolsby J.A."/>
            <person name="Tidwell J."/>
            <person name="Bellgard S.E."/>
            <person name="Bellgard M.I."/>
        </authorList>
    </citation>
    <scope>NUCLEOTIDE SEQUENCE</scope>
    <source>
        <tissue evidence="1">Shoot tissue taken approximately 20 cm above the soil surface</tissue>
    </source>
</reference>
<accession>A0A0A9GU46</accession>
<dbReference type="AlphaFoldDB" id="A0A0A9GU46"/>